<dbReference type="InterPro" id="IPR015886">
    <property type="entry name" value="H2TH_FPG"/>
</dbReference>
<comment type="similarity">
    <text evidence="3">Belongs to the FPG family.</text>
</comment>
<dbReference type="InterPro" id="IPR020629">
    <property type="entry name" value="FPG_Glyclase"/>
</dbReference>
<dbReference type="SUPFAM" id="SSF57716">
    <property type="entry name" value="Glucocorticoid receptor-like (DNA-binding domain)"/>
    <property type="match status" value="1"/>
</dbReference>
<dbReference type="EC" id="3.2.2.23" evidence="18"/>
<keyword evidence="10" id="KW-0238">DNA-binding</keyword>
<dbReference type="FunFam" id="1.10.8.50:FF:000003">
    <property type="entry name" value="Formamidopyrimidine-DNA glycosylase"/>
    <property type="match status" value="1"/>
</dbReference>
<keyword evidence="11" id="KW-0234">DNA repair</keyword>
<comment type="caution">
    <text evidence="18">The sequence shown here is derived from an EMBL/GenBank/DDBJ whole genome shotgun (WGS) entry which is preliminary data.</text>
</comment>
<dbReference type="Gene3D" id="3.20.190.10">
    <property type="entry name" value="MutM-like, N-terminal"/>
    <property type="match status" value="1"/>
</dbReference>
<gene>
    <name evidence="18" type="primary">mutM_2</name>
    <name evidence="18" type="ORF">GALL_87040</name>
</gene>
<evidence type="ECO:0000256" key="7">
    <source>
        <dbReference type="ARBA" id="ARBA00022771"/>
    </source>
</evidence>
<dbReference type="PROSITE" id="PS51068">
    <property type="entry name" value="FPG_CAT"/>
    <property type="match status" value="1"/>
</dbReference>
<dbReference type="Gene3D" id="1.10.8.50">
    <property type="match status" value="1"/>
</dbReference>
<keyword evidence="12 18" id="KW-0456">Lyase</keyword>
<evidence type="ECO:0000256" key="3">
    <source>
        <dbReference type="ARBA" id="ARBA00009409"/>
    </source>
</evidence>
<dbReference type="NCBIfam" id="NF002211">
    <property type="entry name" value="PRK01103.1"/>
    <property type="match status" value="1"/>
</dbReference>
<keyword evidence="8 18" id="KW-0378">Hydrolase</keyword>
<evidence type="ECO:0000256" key="10">
    <source>
        <dbReference type="ARBA" id="ARBA00023125"/>
    </source>
</evidence>
<comment type="subunit">
    <text evidence="4">Monomer.</text>
</comment>
<dbReference type="GO" id="GO:0003684">
    <property type="term" value="F:damaged DNA binding"/>
    <property type="evidence" value="ECO:0007669"/>
    <property type="project" value="InterPro"/>
</dbReference>
<feature type="domain" description="Formamidopyrimidine-DNA glycosylase catalytic" evidence="17">
    <location>
        <begin position="2"/>
        <end position="115"/>
    </location>
</feature>
<evidence type="ECO:0000313" key="18">
    <source>
        <dbReference type="EMBL" id="OIR09097.1"/>
    </source>
</evidence>
<reference evidence="18" key="1">
    <citation type="submission" date="2016-10" db="EMBL/GenBank/DDBJ databases">
        <title>Sequence of Gallionella enrichment culture.</title>
        <authorList>
            <person name="Poehlein A."/>
            <person name="Muehling M."/>
            <person name="Daniel R."/>
        </authorList>
    </citation>
    <scope>NUCLEOTIDE SEQUENCE</scope>
</reference>
<evidence type="ECO:0000259" key="17">
    <source>
        <dbReference type="PROSITE" id="PS51068"/>
    </source>
</evidence>
<comment type="catalytic activity">
    <reaction evidence="15">
        <text>2'-deoxyribonucleotide-(2'-deoxyribose 5'-phosphate)-2'-deoxyribonucleotide-DNA = a 3'-end 2'-deoxyribonucleotide-(2,3-dehydro-2,3-deoxyribose 5'-phosphate)-DNA + a 5'-end 5'-phospho-2'-deoxyribonucleoside-DNA + H(+)</text>
        <dbReference type="Rhea" id="RHEA:66592"/>
        <dbReference type="Rhea" id="RHEA-COMP:13180"/>
        <dbReference type="Rhea" id="RHEA-COMP:16897"/>
        <dbReference type="Rhea" id="RHEA-COMP:17067"/>
        <dbReference type="ChEBI" id="CHEBI:15378"/>
        <dbReference type="ChEBI" id="CHEBI:136412"/>
        <dbReference type="ChEBI" id="CHEBI:157695"/>
        <dbReference type="ChEBI" id="CHEBI:167181"/>
        <dbReference type="EC" id="4.2.99.18"/>
    </reaction>
</comment>
<accession>A0A1J5SKU4</accession>
<evidence type="ECO:0000256" key="8">
    <source>
        <dbReference type="ARBA" id="ARBA00022801"/>
    </source>
</evidence>
<evidence type="ECO:0000256" key="9">
    <source>
        <dbReference type="ARBA" id="ARBA00022833"/>
    </source>
</evidence>
<evidence type="ECO:0000256" key="2">
    <source>
        <dbReference type="ARBA" id="ARBA00001947"/>
    </source>
</evidence>
<evidence type="ECO:0000259" key="16">
    <source>
        <dbReference type="PROSITE" id="PS51066"/>
    </source>
</evidence>
<dbReference type="PANTHER" id="PTHR22993">
    <property type="entry name" value="FORMAMIDOPYRIMIDINE-DNA GLYCOSYLASE"/>
    <property type="match status" value="1"/>
</dbReference>
<evidence type="ECO:0000256" key="4">
    <source>
        <dbReference type="ARBA" id="ARBA00011245"/>
    </source>
</evidence>
<name>A0A1J5SKU4_9ZZZZ</name>
<dbReference type="GO" id="GO:0008270">
    <property type="term" value="F:zinc ion binding"/>
    <property type="evidence" value="ECO:0007669"/>
    <property type="project" value="UniProtKB-KW"/>
</dbReference>
<dbReference type="NCBIfam" id="TIGR00577">
    <property type="entry name" value="fpg"/>
    <property type="match status" value="1"/>
</dbReference>
<dbReference type="Pfam" id="PF01149">
    <property type="entry name" value="Fapy_DNA_glyco"/>
    <property type="match status" value="1"/>
</dbReference>
<dbReference type="Pfam" id="PF06831">
    <property type="entry name" value="H2TH"/>
    <property type="match status" value="1"/>
</dbReference>
<keyword evidence="6" id="KW-0227">DNA damage</keyword>
<dbReference type="EMBL" id="MLJW01000028">
    <property type="protein sequence ID" value="OIR09097.1"/>
    <property type="molecule type" value="Genomic_DNA"/>
</dbReference>
<dbReference type="SUPFAM" id="SSF81624">
    <property type="entry name" value="N-terminal domain of MutM-like DNA repair proteins"/>
    <property type="match status" value="1"/>
</dbReference>
<evidence type="ECO:0000256" key="12">
    <source>
        <dbReference type="ARBA" id="ARBA00023239"/>
    </source>
</evidence>
<keyword evidence="9" id="KW-0862">Zinc</keyword>
<evidence type="ECO:0000256" key="15">
    <source>
        <dbReference type="ARBA" id="ARBA00044632"/>
    </source>
</evidence>
<dbReference type="PANTHER" id="PTHR22993:SF9">
    <property type="entry name" value="FORMAMIDOPYRIMIDINE-DNA GLYCOSYLASE"/>
    <property type="match status" value="1"/>
</dbReference>
<keyword evidence="5" id="KW-0479">Metal-binding</keyword>
<dbReference type="SUPFAM" id="SSF46946">
    <property type="entry name" value="S13-like H2TH domain"/>
    <property type="match status" value="1"/>
</dbReference>
<keyword evidence="13" id="KW-0511">Multifunctional enzyme</keyword>
<keyword evidence="7" id="KW-0863">Zinc-finger</keyword>
<evidence type="ECO:0000256" key="1">
    <source>
        <dbReference type="ARBA" id="ARBA00001668"/>
    </source>
</evidence>
<evidence type="ECO:0000256" key="14">
    <source>
        <dbReference type="ARBA" id="ARBA00023295"/>
    </source>
</evidence>
<dbReference type="PROSITE" id="PS51066">
    <property type="entry name" value="ZF_FPG_2"/>
    <property type="match status" value="1"/>
</dbReference>
<feature type="domain" description="FPG-type" evidence="16">
    <location>
        <begin position="239"/>
        <end position="275"/>
    </location>
</feature>
<dbReference type="HAMAP" id="MF_00103">
    <property type="entry name" value="Fapy_DNA_glycosyl"/>
    <property type="match status" value="1"/>
</dbReference>
<dbReference type="SMART" id="SM00898">
    <property type="entry name" value="Fapy_DNA_glyco"/>
    <property type="match status" value="1"/>
</dbReference>
<evidence type="ECO:0000256" key="13">
    <source>
        <dbReference type="ARBA" id="ARBA00023268"/>
    </source>
</evidence>
<comment type="catalytic activity">
    <reaction evidence="1">
        <text>Hydrolysis of DNA containing ring-opened 7-methylguanine residues, releasing 2,6-diamino-4-hydroxy-5-(N-methyl)formamidopyrimidine.</text>
        <dbReference type="EC" id="3.2.2.23"/>
    </reaction>
</comment>
<keyword evidence="14 18" id="KW-0326">Glycosidase</keyword>
<dbReference type="SMART" id="SM01232">
    <property type="entry name" value="H2TH"/>
    <property type="match status" value="1"/>
</dbReference>
<dbReference type="GO" id="GO:0034039">
    <property type="term" value="F:8-oxo-7,8-dihydroguanine DNA N-glycosylase activity"/>
    <property type="evidence" value="ECO:0007669"/>
    <property type="project" value="TreeGrafter"/>
</dbReference>
<protein>
    <submittedName>
        <fullName evidence="18">Formamidopyrimidine-DNA glycosylase</fullName>
        <ecNumber evidence="18">3.2.2.23</ecNumber>
        <ecNumber evidence="18">4.2.99.18</ecNumber>
    </submittedName>
</protein>
<dbReference type="GO" id="GO:0140078">
    <property type="term" value="F:class I DNA-(apurinic or apyrimidinic site) endonuclease activity"/>
    <property type="evidence" value="ECO:0007669"/>
    <property type="project" value="UniProtKB-EC"/>
</dbReference>
<dbReference type="InterPro" id="IPR010979">
    <property type="entry name" value="Ribosomal_uS13-like_H2TH"/>
</dbReference>
<sequence length="275" mass="29624">MPELPEVETVCRGVAQALEGRKIVSAQIRRPDLRRPFPPDFARRLSGRTVTALSRRAKYMCWHLDDGWVVLCHLGMSGRMLVGRADDAPPGKHDHVVIETDDGGRVTFNDARRFGLMDLVAADLERHPLLAALGPEPLDAAFTPAVLAAALAARKSPIKVTLLDQTVVAGIGNIYASEALFRAGLHPARPAAGLSGAEIGALVAAIKAVLAEAIASGGSSLRDHRQPSGELGYFQHAFAVYDREGRPCPGCTCKEGIRRITQAGRSTYYCDKRQV</sequence>
<dbReference type="GO" id="GO:0006284">
    <property type="term" value="P:base-excision repair"/>
    <property type="evidence" value="ECO:0007669"/>
    <property type="project" value="InterPro"/>
</dbReference>
<dbReference type="InterPro" id="IPR000214">
    <property type="entry name" value="Znf_DNA_glyclase/AP_lyase"/>
</dbReference>
<proteinExistence type="inferred from homology"/>
<dbReference type="InterPro" id="IPR035937">
    <property type="entry name" value="FPG_N"/>
</dbReference>
<organism evidence="18">
    <name type="scientific">mine drainage metagenome</name>
    <dbReference type="NCBI Taxonomy" id="410659"/>
    <lineage>
        <taxon>unclassified sequences</taxon>
        <taxon>metagenomes</taxon>
        <taxon>ecological metagenomes</taxon>
    </lineage>
</organism>
<evidence type="ECO:0000256" key="11">
    <source>
        <dbReference type="ARBA" id="ARBA00023204"/>
    </source>
</evidence>
<dbReference type="InterPro" id="IPR012319">
    <property type="entry name" value="FPG_cat"/>
</dbReference>
<dbReference type="AlphaFoldDB" id="A0A1J5SKU4"/>
<dbReference type="EC" id="4.2.99.18" evidence="18"/>
<dbReference type="CDD" id="cd08966">
    <property type="entry name" value="EcFpg-like_N"/>
    <property type="match status" value="1"/>
</dbReference>
<comment type="cofactor">
    <cofactor evidence="2">
        <name>Zn(2+)</name>
        <dbReference type="ChEBI" id="CHEBI:29105"/>
    </cofactor>
</comment>
<evidence type="ECO:0000256" key="5">
    <source>
        <dbReference type="ARBA" id="ARBA00022723"/>
    </source>
</evidence>
<evidence type="ECO:0000256" key="6">
    <source>
        <dbReference type="ARBA" id="ARBA00022763"/>
    </source>
</evidence>